<reference evidence="1 4" key="2">
    <citation type="journal article" date="2014" name="BMC Genomics">
        <title>An improved genome release (version Mt4.0) for the model legume Medicago truncatula.</title>
        <authorList>
            <person name="Tang H."/>
            <person name="Krishnakumar V."/>
            <person name="Bidwell S."/>
            <person name="Rosen B."/>
            <person name="Chan A."/>
            <person name="Zhou S."/>
            <person name="Gentzbittel L."/>
            <person name="Childs K.L."/>
            <person name="Yandell M."/>
            <person name="Gundlach H."/>
            <person name="Mayer K.F."/>
            <person name="Schwartz D.C."/>
            <person name="Town C.D."/>
        </authorList>
    </citation>
    <scope>GENOME REANNOTATION</scope>
    <source>
        <strain evidence="1">A17</strain>
        <strain evidence="3 4">cv. Jemalong A17</strain>
    </source>
</reference>
<reference evidence="3" key="3">
    <citation type="submission" date="2015-04" db="UniProtKB">
        <authorList>
            <consortium name="EnsemblPlants"/>
        </authorList>
    </citation>
    <scope>IDENTIFICATION</scope>
    <source>
        <strain evidence="3">cv. Jemalong A17</strain>
    </source>
</reference>
<reference evidence="1 4" key="1">
    <citation type="journal article" date="2011" name="Nature">
        <title>The Medicago genome provides insight into the evolution of rhizobial symbioses.</title>
        <authorList>
            <person name="Young N.D."/>
            <person name="Debelle F."/>
            <person name="Oldroyd G.E."/>
            <person name="Geurts R."/>
            <person name="Cannon S.B."/>
            <person name="Udvardi M.K."/>
            <person name="Benedito V.A."/>
            <person name="Mayer K.F."/>
            <person name="Gouzy J."/>
            <person name="Schoof H."/>
            <person name="Van de Peer Y."/>
            <person name="Proost S."/>
            <person name="Cook D.R."/>
            <person name="Meyers B.C."/>
            <person name="Spannagl M."/>
            <person name="Cheung F."/>
            <person name="De Mita S."/>
            <person name="Krishnakumar V."/>
            <person name="Gundlach H."/>
            <person name="Zhou S."/>
            <person name="Mudge J."/>
            <person name="Bharti A.K."/>
            <person name="Murray J.D."/>
            <person name="Naoumkina M.A."/>
            <person name="Rosen B."/>
            <person name="Silverstein K.A."/>
            <person name="Tang H."/>
            <person name="Rombauts S."/>
            <person name="Zhao P.X."/>
            <person name="Zhou P."/>
            <person name="Barbe V."/>
            <person name="Bardou P."/>
            <person name="Bechner M."/>
            <person name="Bellec A."/>
            <person name="Berger A."/>
            <person name="Berges H."/>
            <person name="Bidwell S."/>
            <person name="Bisseling T."/>
            <person name="Choisne N."/>
            <person name="Couloux A."/>
            <person name="Denny R."/>
            <person name="Deshpande S."/>
            <person name="Dai X."/>
            <person name="Doyle J.J."/>
            <person name="Dudez A.M."/>
            <person name="Farmer A.D."/>
            <person name="Fouteau S."/>
            <person name="Franken C."/>
            <person name="Gibelin C."/>
            <person name="Gish J."/>
            <person name="Goldstein S."/>
            <person name="Gonzalez A.J."/>
            <person name="Green P.J."/>
            <person name="Hallab A."/>
            <person name="Hartog M."/>
            <person name="Hua A."/>
            <person name="Humphray S.J."/>
            <person name="Jeong D.H."/>
            <person name="Jing Y."/>
            <person name="Jocker A."/>
            <person name="Kenton S.M."/>
            <person name="Kim D.J."/>
            <person name="Klee K."/>
            <person name="Lai H."/>
            <person name="Lang C."/>
            <person name="Lin S."/>
            <person name="Macmil S.L."/>
            <person name="Magdelenat G."/>
            <person name="Matthews L."/>
            <person name="McCorrison J."/>
            <person name="Monaghan E.L."/>
            <person name="Mun J.H."/>
            <person name="Najar F.Z."/>
            <person name="Nicholson C."/>
            <person name="Noirot C."/>
            <person name="O'Bleness M."/>
            <person name="Paule C.R."/>
            <person name="Poulain J."/>
            <person name="Prion F."/>
            <person name="Qin B."/>
            <person name="Qu C."/>
            <person name="Retzel E.F."/>
            <person name="Riddle C."/>
            <person name="Sallet E."/>
            <person name="Samain S."/>
            <person name="Samson N."/>
            <person name="Sanders I."/>
            <person name="Saurat O."/>
            <person name="Scarpelli C."/>
            <person name="Schiex T."/>
            <person name="Segurens B."/>
            <person name="Severin A.J."/>
            <person name="Sherrier D.J."/>
            <person name="Shi R."/>
            <person name="Sims S."/>
            <person name="Singer S.R."/>
            <person name="Sinharoy S."/>
            <person name="Sterck L."/>
            <person name="Viollet A."/>
            <person name="Wang B.B."/>
            <person name="Wang K."/>
            <person name="Wang M."/>
            <person name="Wang X."/>
            <person name="Warfsmann J."/>
            <person name="Weissenbach J."/>
            <person name="White D.D."/>
            <person name="White J.D."/>
            <person name="Wiley G.B."/>
            <person name="Wincker P."/>
            <person name="Xing Y."/>
            <person name="Yang L."/>
            <person name="Yao Z."/>
            <person name="Ying F."/>
            <person name="Zhai J."/>
            <person name="Zhou L."/>
            <person name="Zuber A."/>
            <person name="Denarie J."/>
            <person name="Dixon R.A."/>
            <person name="May G.D."/>
            <person name="Schwartz D.C."/>
            <person name="Rogers J."/>
            <person name="Quetier F."/>
            <person name="Town C.D."/>
            <person name="Roe B.A."/>
        </authorList>
    </citation>
    <scope>NUCLEOTIDE SEQUENCE [LARGE SCALE GENOMIC DNA]</scope>
    <source>
        <strain evidence="1">A17</strain>
        <strain evidence="3 4">cv. Jemalong A17</strain>
    </source>
</reference>
<organism evidence="1 4">
    <name type="scientific">Medicago truncatula</name>
    <name type="common">Barrel medic</name>
    <name type="synonym">Medicago tribuloides</name>
    <dbReference type="NCBI Taxonomy" id="3880"/>
    <lineage>
        <taxon>Eukaryota</taxon>
        <taxon>Viridiplantae</taxon>
        <taxon>Streptophyta</taxon>
        <taxon>Embryophyta</taxon>
        <taxon>Tracheophyta</taxon>
        <taxon>Spermatophyta</taxon>
        <taxon>Magnoliopsida</taxon>
        <taxon>eudicotyledons</taxon>
        <taxon>Gunneridae</taxon>
        <taxon>Pentapetalae</taxon>
        <taxon>rosids</taxon>
        <taxon>fabids</taxon>
        <taxon>Fabales</taxon>
        <taxon>Fabaceae</taxon>
        <taxon>Papilionoideae</taxon>
        <taxon>50 kb inversion clade</taxon>
        <taxon>NPAAA clade</taxon>
        <taxon>Hologalegina</taxon>
        <taxon>IRL clade</taxon>
        <taxon>Trifolieae</taxon>
        <taxon>Medicago</taxon>
    </lineage>
</organism>
<dbReference type="EMBL" id="PSQE01000001">
    <property type="protein sequence ID" value="RHN82236.1"/>
    <property type="molecule type" value="Genomic_DNA"/>
</dbReference>
<dbReference type="HOGENOM" id="CLU_2907426_0_0_1"/>
<dbReference type="Proteomes" id="UP000265566">
    <property type="component" value="Chromosome 1"/>
</dbReference>
<dbReference type="Proteomes" id="UP000002051">
    <property type="component" value="Unassembled WGS sequence"/>
</dbReference>
<dbReference type="EMBL" id="CM001217">
    <property type="protein sequence ID" value="KEH44064.1"/>
    <property type="molecule type" value="Genomic_DNA"/>
</dbReference>
<proteinExistence type="predicted"/>
<evidence type="ECO:0000313" key="1">
    <source>
        <dbReference type="EMBL" id="KEH44064.1"/>
    </source>
</evidence>
<sequence>MASSICPWPVLASPATVAPEVSRKSFAQAVAVDCDSQVTPLPPRVEEGVNGKRMKVWSLVKE</sequence>
<protein>
    <submittedName>
        <fullName evidence="1 3">Uncharacterized protein</fullName>
    </submittedName>
</protein>
<evidence type="ECO:0000313" key="2">
    <source>
        <dbReference type="EMBL" id="RHN82236.1"/>
    </source>
</evidence>
<keyword evidence="4" id="KW-1185">Reference proteome</keyword>
<gene>
    <name evidence="1" type="ordered locus">MTR_1g107175</name>
    <name evidence="2" type="ORF">MtrunA17_Chr1g0207761</name>
</gene>
<name>A0A072VPW8_MEDTR</name>
<evidence type="ECO:0000313" key="3">
    <source>
        <dbReference type="EnsemblPlants" id="KEH44064"/>
    </source>
</evidence>
<dbReference type="Gramene" id="rna6381">
    <property type="protein sequence ID" value="RHN82236.1"/>
    <property type="gene ID" value="gene6381"/>
</dbReference>
<reference evidence="2" key="4">
    <citation type="journal article" date="2018" name="Nat. Plants">
        <title>Whole-genome landscape of Medicago truncatula symbiotic genes.</title>
        <authorList>
            <person name="Pecrix Y."/>
            <person name="Gamas P."/>
            <person name="Carrere S."/>
        </authorList>
    </citation>
    <scope>NUCLEOTIDE SEQUENCE</scope>
    <source>
        <tissue evidence="2">Leaves</tissue>
    </source>
</reference>
<evidence type="ECO:0000313" key="4">
    <source>
        <dbReference type="Proteomes" id="UP000002051"/>
    </source>
</evidence>
<accession>A0A072VPW8</accession>
<dbReference type="EnsemblPlants" id="KEH44064">
    <property type="protein sequence ID" value="KEH44064"/>
    <property type="gene ID" value="MTR_1g107175"/>
</dbReference>
<dbReference type="AlphaFoldDB" id="A0A072VPW8"/>